<evidence type="ECO:0000313" key="4">
    <source>
        <dbReference type="Proteomes" id="UP000507470"/>
    </source>
</evidence>
<dbReference type="Pfam" id="PF25431">
    <property type="entry name" value="zf-C17orf113"/>
    <property type="match status" value="1"/>
</dbReference>
<feature type="domain" description="C17orf113 probable zinc finger" evidence="2">
    <location>
        <begin position="311"/>
        <end position="370"/>
    </location>
</feature>
<feature type="compositionally biased region" description="Acidic residues" evidence="1">
    <location>
        <begin position="57"/>
        <end position="71"/>
    </location>
</feature>
<dbReference type="EMBL" id="CACVKT020000415">
    <property type="protein sequence ID" value="CAC5358910.1"/>
    <property type="molecule type" value="Genomic_DNA"/>
</dbReference>
<evidence type="ECO:0000256" key="1">
    <source>
        <dbReference type="SAM" id="MobiDB-lite"/>
    </source>
</evidence>
<evidence type="ECO:0000313" key="3">
    <source>
        <dbReference type="EMBL" id="CAC5358910.1"/>
    </source>
</evidence>
<keyword evidence="4" id="KW-1185">Reference proteome</keyword>
<feature type="compositionally biased region" description="Low complexity" evidence="1">
    <location>
        <begin position="114"/>
        <end position="142"/>
    </location>
</feature>
<dbReference type="PANTHER" id="PTHR46880">
    <property type="entry name" value="RAS-ASSOCIATING DOMAIN-CONTAINING PROTEIN"/>
    <property type="match status" value="1"/>
</dbReference>
<dbReference type="InterPro" id="IPR057456">
    <property type="entry name" value="Znf_C17orf113"/>
</dbReference>
<dbReference type="PANTHER" id="PTHR46880:SF5">
    <property type="entry name" value="DUF4371 DOMAIN-CONTAINING PROTEIN"/>
    <property type="match status" value="1"/>
</dbReference>
<proteinExistence type="predicted"/>
<name>A0A6J7ZZK5_MYTCO</name>
<feature type="compositionally biased region" description="Polar residues" evidence="1">
    <location>
        <begin position="85"/>
        <end position="113"/>
    </location>
</feature>
<sequence length="539" mass="60283">MDDNVNQGKSTLALEVTEEQKETIYNLFAHHNWDYKEIEIKENKDENKETNGAGNSEDFDDFLIEQNDNFEEYQLTTVGVDGGNSDRSQSENEIQTAQPSISSQPISTTQRGNQSSVVCQSVSTSQDENPSSVSCQSVSTSQDENPVSCQSVSTSQDENPVSCQSVSTSQDENPVSCQSVSTSQDENPSSSSVGSQSVSTIQLQENKHKSSVSRQIGSTVQKENENQSAVSSQPIFAVQKGNQISKDIVLDMIEKASFKEEHLHQYNICKKSGCTKLTVNEINRQSSFKDKFQHTRIHNKELSFCEQTGIWWLVFAEGKGMYCLLCRTHDTMNTQNKSKVFNLDPSNRLKKPAISGHSNSKMHKAAIEAELISRVSIFHKEVQVKEKASDDVLLAVFNAIYWLMKEEIASSKLKSLLHLVETMGLDKMKYFAYSGAGTEREMFLLVGKTMAEKMLEEIQCANSYGILADEVTDIAVVQQMVVFIQYVQPTTGCAKVMFLDNINVLKNSSSADVETLYKCIKEVLTRNNLDLKKMYKFSD</sequence>
<evidence type="ECO:0000259" key="2">
    <source>
        <dbReference type="Pfam" id="PF25431"/>
    </source>
</evidence>
<feature type="compositionally biased region" description="Polar residues" evidence="1">
    <location>
        <begin position="143"/>
        <end position="188"/>
    </location>
</feature>
<accession>A0A6J7ZZK5</accession>
<feature type="compositionally biased region" description="Polar residues" evidence="1">
    <location>
        <begin position="212"/>
        <end position="230"/>
    </location>
</feature>
<protein>
    <recommendedName>
        <fullName evidence="2">C17orf113 probable zinc finger domain-containing protein</fullName>
    </recommendedName>
</protein>
<feature type="compositionally biased region" description="Low complexity" evidence="1">
    <location>
        <begin position="189"/>
        <end position="199"/>
    </location>
</feature>
<organism evidence="3 4">
    <name type="scientific">Mytilus coruscus</name>
    <name type="common">Sea mussel</name>
    <dbReference type="NCBI Taxonomy" id="42192"/>
    <lineage>
        <taxon>Eukaryota</taxon>
        <taxon>Metazoa</taxon>
        <taxon>Spiralia</taxon>
        <taxon>Lophotrochozoa</taxon>
        <taxon>Mollusca</taxon>
        <taxon>Bivalvia</taxon>
        <taxon>Autobranchia</taxon>
        <taxon>Pteriomorphia</taxon>
        <taxon>Mytilida</taxon>
        <taxon>Mytiloidea</taxon>
        <taxon>Mytilidae</taxon>
        <taxon>Mytilinae</taxon>
        <taxon>Mytilus</taxon>
    </lineage>
</organism>
<gene>
    <name evidence="3" type="ORF">MCOR_1961</name>
</gene>
<feature type="region of interest" description="Disordered" evidence="1">
    <location>
        <begin position="43"/>
        <end position="230"/>
    </location>
</feature>
<dbReference type="OrthoDB" id="10261408at2759"/>
<reference evidence="3 4" key="1">
    <citation type="submission" date="2020-06" db="EMBL/GenBank/DDBJ databases">
        <authorList>
            <person name="Li R."/>
            <person name="Bekaert M."/>
        </authorList>
    </citation>
    <scope>NUCLEOTIDE SEQUENCE [LARGE SCALE GENOMIC DNA]</scope>
    <source>
        <strain evidence="4">wild</strain>
    </source>
</reference>
<dbReference type="Proteomes" id="UP000507470">
    <property type="component" value="Unassembled WGS sequence"/>
</dbReference>
<dbReference type="AlphaFoldDB" id="A0A6J7ZZK5"/>